<dbReference type="SUPFAM" id="SSF47413">
    <property type="entry name" value="lambda repressor-like DNA-binding domains"/>
    <property type="match status" value="1"/>
</dbReference>
<evidence type="ECO:0000256" key="1">
    <source>
        <dbReference type="ARBA" id="ARBA00023015"/>
    </source>
</evidence>
<dbReference type="InterPro" id="IPR059051">
    <property type="entry name" value="MTH_967_PDDEXK"/>
</dbReference>
<accession>A0A284VQK0</accession>
<gene>
    <name evidence="6" type="ORF">MNV_360017</name>
</gene>
<sequence>MNKELLINKVIGILINAGFIISDRCDIRPRSFDLAARRDKLLLLIKVLYNIDGLNEETAEEMLFLSKHLNGSPVVIGEKTRDHSLETGVVYFRYGLPAFDIDTLNDYFIENSPPLIYAEHGGLYVNIDGATLKEERIRKSISLGALASSLGVSRRTISKYEDGEMAASVDVAMRLEEILNKGFALAVSLFEKRLLPELQRQDSLTLENVKKESSDILTLLQDMGFDVLPISQAPFDAVSISANKRDKNATILTGIGEYTTTTIKKAHLMSSISEVAHTQSLVVVHGASKTKNIERTVMVEDKELKKYSDKDDFINLLQERGRKVKVS</sequence>
<dbReference type="InterPro" id="IPR010982">
    <property type="entry name" value="Lambda_DNA-bd_dom_sf"/>
</dbReference>
<name>A0A284VQK0_9EURY</name>
<dbReference type="OrthoDB" id="31424at2157"/>
<dbReference type="RefSeq" id="WP_096206143.1">
    <property type="nucleotide sequence ID" value="NZ_FZMP01000181.1"/>
</dbReference>
<dbReference type="InterPro" id="IPR001387">
    <property type="entry name" value="Cro/C1-type_HTH"/>
</dbReference>
<evidence type="ECO:0000313" key="6">
    <source>
        <dbReference type="EMBL" id="SNQ61457.1"/>
    </source>
</evidence>
<dbReference type="GO" id="GO:0003677">
    <property type="term" value="F:DNA binding"/>
    <property type="evidence" value="ECO:0007669"/>
    <property type="project" value="UniProtKB-KW"/>
</dbReference>
<dbReference type="GO" id="GO:0003700">
    <property type="term" value="F:DNA-binding transcription factor activity"/>
    <property type="evidence" value="ECO:0007669"/>
    <property type="project" value="UniProtKB-UniRule"/>
</dbReference>
<organism evidence="6 7">
    <name type="scientific">Candidatus Methanoperedens nitratireducens</name>
    <dbReference type="NCBI Taxonomy" id="1392998"/>
    <lineage>
        <taxon>Archaea</taxon>
        <taxon>Methanobacteriati</taxon>
        <taxon>Methanobacteriota</taxon>
        <taxon>Stenosarchaea group</taxon>
        <taxon>Methanomicrobia</taxon>
        <taxon>Methanosarcinales</taxon>
        <taxon>ANME-2 cluster</taxon>
        <taxon>Candidatus Methanoperedentaceae</taxon>
        <taxon>Candidatus Methanoperedens</taxon>
    </lineage>
</organism>
<keyword evidence="3 4" id="KW-0804">Transcription</keyword>
<dbReference type="HAMAP" id="MF_00584">
    <property type="entry name" value="HTH_type_cro_C1"/>
    <property type="match status" value="1"/>
</dbReference>
<dbReference type="Gene3D" id="1.10.260.40">
    <property type="entry name" value="lambda repressor-like DNA-binding domains"/>
    <property type="match status" value="1"/>
</dbReference>
<proteinExistence type="inferred from homology"/>
<evidence type="ECO:0000259" key="5">
    <source>
        <dbReference type="PROSITE" id="PS50943"/>
    </source>
</evidence>
<evidence type="ECO:0000313" key="7">
    <source>
        <dbReference type="Proteomes" id="UP000218615"/>
    </source>
</evidence>
<keyword evidence="7" id="KW-1185">Reference proteome</keyword>
<dbReference type="STRING" id="1392998.ANME2D_03287"/>
<keyword evidence="1 4" id="KW-0805">Transcription regulation</keyword>
<reference evidence="7" key="1">
    <citation type="submission" date="2017-06" db="EMBL/GenBank/DDBJ databases">
        <authorList>
            <person name="Cremers G."/>
        </authorList>
    </citation>
    <scope>NUCLEOTIDE SEQUENCE [LARGE SCALE GENOMIC DNA]</scope>
</reference>
<evidence type="ECO:0000256" key="3">
    <source>
        <dbReference type="ARBA" id="ARBA00023163"/>
    </source>
</evidence>
<protein>
    <recommendedName>
        <fullName evidence="4">Putative HTH-type transcriptional regulatory protein MNV_360017</fullName>
    </recommendedName>
</protein>
<dbReference type="Proteomes" id="UP000218615">
    <property type="component" value="Unassembled WGS sequence"/>
</dbReference>
<dbReference type="InterPro" id="IPR020886">
    <property type="entry name" value="MTH_967-like"/>
</dbReference>
<dbReference type="SMART" id="SM00530">
    <property type="entry name" value="HTH_XRE"/>
    <property type="match status" value="1"/>
</dbReference>
<dbReference type="PROSITE" id="PS50943">
    <property type="entry name" value="HTH_CROC1"/>
    <property type="match status" value="1"/>
</dbReference>
<dbReference type="CDD" id="cd00093">
    <property type="entry name" value="HTH_XRE"/>
    <property type="match status" value="1"/>
</dbReference>
<dbReference type="Pfam" id="PF01381">
    <property type="entry name" value="HTH_3"/>
    <property type="match status" value="1"/>
</dbReference>
<dbReference type="EMBL" id="FZMP01000181">
    <property type="protein sequence ID" value="SNQ61457.1"/>
    <property type="molecule type" value="Genomic_DNA"/>
</dbReference>
<dbReference type="NCBIfam" id="NF003162">
    <property type="entry name" value="PRK04140.1"/>
    <property type="match status" value="1"/>
</dbReference>
<evidence type="ECO:0000256" key="4">
    <source>
        <dbReference type="HAMAP-Rule" id="MF_00584"/>
    </source>
</evidence>
<feature type="domain" description="HTH cro/C1-type" evidence="5">
    <location>
        <begin position="132"/>
        <end position="190"/>
    </location>
</feature>
<evidence type="ECO:0000256" key="2">
    <source>
        <dbReference type="ARBA" id="ARBA00023125"/>
    </source>
</evidence>
<dbReference type="AlphaFoldDB" id="A0A284VQK0"/>
<keyword evidence="2 4" id="KW-0238">DNA-binding</keyword>
<dbReference type="Pfam" id="PF26553">
    <property type="entry name" value="PDDEXK_19"/>
    <property type="match status" value="1"/>
</dbReference>